<accession>A0A6I6DIQ3</accession>
<dbReference type="InterPro" id="IPR007197">
    <property type="entry name" value="rSAM"/>
</dbReference>
<dbReference type="SUPFAM" id="SSF102114">
    <property type="entry name" value="Radical SAM enzymes"/>
    <property type="match status" value="1"/>
</dbReference>
<organism evidence="11 12">
    <name type="scientific">Candidatus Syntrophocurvum alkaliphilum</name>
    <dbReference type="NCBI Taxonomy" id="2293317"/>
    <lineage>
        <taxon>Bacteria</taxon>
        <taxon>Bacillati</taxon>
        <taxon>Bacillota</taxon>
        <taxon>Clostridia</taxon>
        <taxon>Eubacteriales</taxon>
        <taxon>Syntrophomonadaceae</taxon>
        <taxon>Candidatus Syntrophocurvum</taxon>
    </lineage>
</organism>
<feature type="binding site" evidence="9">
    <location>
        <position position="68"/>
    </location>
    <ligand>
        <name>[4Fe-4S] cluster</name>
        <dbReference type="ChEBI" id="CHEBI:49883"/>
        <label>2</label>
        <note>4Fe-4S-S-AdoMet</note>
    </ligand>
</feature>
<keyword evidence="1 9" id="KW-0004">4Fe-4S</keyword>
<keyword evidence="12" id="KW-1185">Reference proteome</keyword>
<comment type="cofactor">
    <cofactor evidence="9">
        <name>[4Fe-4S] cluster</name>
        <dbReference type="ChEBI" id="CHEBI:49883"/>
    </cofactor>
    <text evidence="9">Binds 2 [4Fe-4S] clusters per subunit. One cluster is coordinated with 3 cysteines and an exchangeable S-adenosyl-L-methionine.</text>
</comment>
<dbReference type="GO" id="GO:0009249">
    <property type="term" value="P:protein lipoylation"/>
    <property type="evidence" value="ECO:0007669"/>
    <property type="project" value="UniProtKB-UniRule"/>
</dbReference>
<feature type="binding site" evidence="9">
    <location>
        <position position="61"/>
    </location>
    <ligand>
        <name>[4Fe-4S] cluster</name>
        <dbReference type="ChEBI" id="CHEBI:49883"/>
        <label>2</label>
        <note>4Fe-4S-S-AdoMet</note>
    </ligand>
</feature>
<dbReference type="InterPro" id="IPR006638">
    <property type="entry name" value="Elp3/MiaA/NifB-like_rSAM"/>
</dbReference>
<dbReference type="InterPro" id="IPR058240">
    <property type="entry name" value="rSAM_sf"/>
</dbReference>
<keyword evidence="4 9" id="KW-0949">S-adenosyl-L-methionine</keyword>
<dbReference type="Proteomes" id="UP000426444">
    <property type="component" value="Chromosome"/>
</dbReference>
<comment type="catalytic activity">
    <reaction evidence="8 9">
        <text>[[Fe-S] cluster scaffold protein carrying a second [4Fe-4S](2+) cluster] + N(6)-octanoyl-L-lysyl-[protein] + 2 oxidized [2Fe-2S]-[ferredoxin] + 2 S-adenosyl-L-methionine + 4 H(+) = [[Fe-S] cluster scaffold protein] + N(6)-[(R)-dihydrolipoyl]-L-lysyl-[protein] + 4 Fe(3+) + 2 hydrogen sulfide + 2 5'-deoxyadenosine + 2 L-methionine + 2 reduced [2Fe-2S]-[ferredoxin]</text>
        <dbReference type="Rhea" id="RHEA:16585"/>
        <dbReference type="Rhea" id="RHEA-COMP:9928"/>
        <dbReference type="Rhea" id="RHEA-COMP:10000"/>
        <dbReference type="Rhea" id="RHEA-COMP:10001"/>
        <dbReference type="Rhea" id="RHEA-COMP:10475"/>
        <dbReference type="Rhea" id="RHEA-COMP:14568"/>
        <dbReference type="Rhea" id="RHEA-COMP:14569"/>
        <dbReference type="ChEBI" id="CHEBI:15378"/>
        <dbReference type="ChEBI" id="CHEBI:17319"/>
        <dbReference type="ChEBI" id="CHEBI:29034"/>
        <dbReference type="ChEBI" id="CHEBI:29919"/>
        <dbReference type="ChEBI" id="CHEBI:33722"/>
        <dbReference type="ChEBI" id="CHEBI:33737"/>
        <dbReference type="ChEBI" id="CHEBI:33738"/>
        <dbReference type="ChEBI" id="CHEBI:57844"/>
        <dbReference type="ChEBI" id="CHEBI:59789"/>
        <dbReference type="ChEBI" id="CHEBI:78809"/>
        <dbReference type="ChEBI" id="CHEBI:83100"/>
        <dbReference type="EC" id="2.8.1.8"/>
    </reaction>
</comment>
<evidence type="ECO:0000313" key="11">
    <source>
        <dbReference type="EMBL" id="QGT99391.1"/>
    </source>
</evidence>
<evidence type="ECO:0000256" key="9">
    <source>
        <dbReference type="HAMAP-Rule" id="MF_00206"/>
    </source>
</evidence>
<dbReference type="HAMAP" id="MF_00206">
    <property type="entry name" value="Lipoyl_synth"/>
    <property type="match status" value="1"/>
</dbReference>
<dbReference type="OrthoDB" id="9787898at2"/>
<dbReference type="GO" id="GO:0005737">
    <property type="term" value="C:cytoplasm"/>
    <property type="evidence" value="ECO:0007669"/>
    <property type="project" value="UniProtKB-SubCell"/>
</dbReference>
<dbReference type="SFLD" id="SFLDG01058">
    <property type="entry name" value="lipoyl_synthase_like"/>
    <property type="match status" value="1"/>
</dbReference>
<feature type="binding site" evidence="9">
    <location>
        <position position="40"/>
    </location>
    <ligand>
        <name>[4Fe-4S] cluster</name>
        <dbReference type="ChEBI" id="CHEBI:49883"/>
        <label>1</label>
    </ligand>
</feature>
<dbReference type="Gene3D" id="3.20.20.70">
    <property type="entry name" value="Aldolase class I"/>
    <property type="match status" value="1"/>
</dbReference>
<evidence type="ECO:0000256" key="3">
    <source>
        <dbReference type="ARBA" id="ARBA00022679"/>
    </source>
</evidence>
<dbReference type="NCBIfam" id="NF009544">
    <property type="entry name" value="PRK12928.1"/>
    <property type="match status" value="1"/>
</dbReference>
<dbReference type="PROSITE" id="PS51918">
    <property type="entry name" value="RADICAL_SAM"/>
    <property type="match status" value="1"/>
</dbReference>
<evidence type="ECO:0000256" key="2">
    <source>
        <dbReference type="ARBA" id="ARBA00022490"/>
    </source>
</evidence>
<dbReference type="RefSeq" id="WP_156203295.1">
    <property type="nucleotide sequence ID" value="NZ_CP046457.1"/>
</dbReference>
<dbReference type="GO" id="GO:0016992">
    <property type="term" value="F:lipoate synthase activity"/>
    <property type="evidence" value="ECO:0007669"/>
    <property type="project" value="UniProtKB-UniRule"/>
</dbReference>
<comment type="function">
    <text evidence="9">Catalyzes the radical-mediated insertion of two sulfur atoms into the C-6 and C-8 positions of the octanoyl moiety bound to the lipoyl domains of lipoate-dependent enzymes, thereby converting the octanoylated domains into lipoylated derivatives.</text>
</comment>
<dbReference type="Pfam" id="PF16881">
    <property type="entry name" value="LIAS_N"/>
    <property type="match status" value="1"/>
</dbReference>
<evidence type="ECO:0000256" key="1">
    <source>
        <dbReference type="ARBA" id="ARBA00022485"/>
    </source>
</evidence>
<dbReference type="PANTHER" id="PTHR10949">
    <property type="entry name" value="LIPOYL SYNTHASE"/>
    <property type="match status" value="1"/>
</dbReference>
<dbReference type="EMBL" id="CP046457">
    <property type="protein sequence ID" value="QGT99391.1"/>
    <property type="molecule type" value="Genomic_DNA"/>
</dbReference>
<evidence type="ECO:0000256" key="8">
    <source>
        <dbReference type="ARBA" id="ARBA00047326"/>
    </source>
</evidence>
<sequence>MTIRKPPWLNKKIPETKSLNSMNKMLKELSLNTVCEGAKCPNKGECFKDKTATFMLMGDTCTRNCSFCGVNKGNPNKIDPEEPINVAKGVKHLGLTHAVITSVTRDDLDDGGAEHFVETINNIKKFNPNTSIEVLIPDFKGNKEAILKIIKAKPEIINHNIETVPALYNLIRPQASYEKSLKLLQFVKEENPLILTKTGIMIGLGESKQNVLDLINDLVNINCDILTIGQYLQPSRNHLEVKEYITLEQFSEYKDIAKQKGIRFVESGPFVRSSYKAATALNYLKKG</sequence>
<dbReference type="NCBIfam" id="NF004019">
    <property type="entry name" value="PRK05481.1"/>
    <property type="match status" value="1"/>
</dbReference>
<dbReference type="InterPro" id="IPR013785">
    <property type="entry name" value="Aldolase_TIM"/>
</dbReference>
<feature type="binding site" evidence="9">
    <location>
        <position position="46"/>
    </location>
    <ligand>
        <name>[4Fe-4S] cluster</name>
        <dbReference type="ChEBI" id="CHEBI:49883"/>
        <label>1</label>
    </ligand>
</feature>
<dbReference type="InterPro" id="IPR003698">
    <property type="entry name" value="Lipoyl_synth"/>
</dbReference>
<dbReference type="GO" id="GO:0046872">
    <property type="term" value="F:metal ion binding"/>
    <property type="evidence" value="ECO:0007669"/>
    <property type="project" value="UniProtKB-KW"/>
</dbReference>
<comment type="pathway">
    <text evidence="9">Protein modification; protein lipoylation via endogenous pathway; protein N(6)-(lipoyl)lysine from octanoyl-[acyl-carrier-protein]: step 2/2.</text>
</comment>
<dbReference type="PANTHER" id="PTHR10949:SF0">
    <property type="entry name" value="LIPOYL SYNTHASE, MITOCHONDRIAL"/>
    <property type="match status" value="1"/>
</dbReference>
<dbReference type="AlphaFoldDB" id="A0A6I6DIQ3"/>
<dbReference type="InterPro" id="IPR031691">
    <property type="entry name" value="LIAS_N"/>
</dbReference>
<keyword evidence="6 9" id="KW-0408">Iron</keyword>
<comment type="similarity">
    <text evidence="9">Belongs to the radical SAM superfamily. Lipoyl synthase family.</text>
</comment>
<evidence type="ECO:0000256" key="4">
    <source>
        <dbReference type="ARBA" id="ARBA00022691"/>
    </source>
</evidence>
<evidence type="ECO:0000256" key="7">
    <source>
        <dbReference type="ARBA" id="ARBA00023014"/>
    </source>
</evidence>
<dbReference type="SFLD" id="SFLDF00271">
    <property type="entry name" value="lipoyl_synthase"/>
    <property type="match status" value="1"/>
</dbReference>
<dbReference type="KEGG" id="salq:SYNTR_0798"/>
<evidence type="ECO:0000313" key="12">
    <source>
        <dbReference type="Proteomes" id="UP000426444"/>
    </source>
</evidence>
<feature type="binding site" evidence="9">
    <location>
        <position position="35"/>
    </location>
    <ligand>
        <name>[4Fe-4S] cluster</name>
        <dbReference type="ChEBI" id="CHEBI:49883"/>
        <label>1</label>
    </ligand>
</feature>
<evidence type="ECO:0000256" key="6">
    <source>
        <dbReference type="ARBA" id="ARBA00023004"/>
    </source>
</evidence>
<dbReference type="GO" id="GO:0051539">
    <property type="term" value="F:4 iron, 4 sulfur cluster binding"/>
    <property type="evidence" value="ECO:0007669"/>
    <property type="project" value="UniProtKB-UniRule"/>
</dbReference>
<dbReference type="Pfam" id="PF04055">
    <property type="entry name" value="Radical_SAM"/>
    <property type="match status" value="1"/>
</dbReference>
<dbReference type="SFLD" id="SFLDS00029">
    <property type="entry name" value="Radical_SAM"/>
    <property type="match status" value="1"/>
</dbReference>
<keyword evidence="3 9" id="KW-0808">Transferase</keyword>
<feature type="binding site" evidence="9">
    <location>
        <position position="65"/>
    </location>
    <ligand>
        <name>[4Fe-4S] cluster</name>
        <dbReference type="ChEBI" id="CHEBI:49883"/>
        <label>2</label>
        <note>4Fe-4S-S-AdoMet</note>
    </ligand>
</feature>
<dbReference type="EC" id="2.8.1.8" evidence="9"/>
<dbReference type="NCBIfam" id="TIGR00510">
    <property type="entry name" value="lipA"/>
    <property type="match status" value="1"/>
</dbReference>
<gene>
    <name evidence="9" type="primary">lipA</name>
    <name evidence="11" type="ORF">SYNTR_0798</name>
</gene>
<proteinExistence type="inferred from homology"/>
<keyword evidence="2 9" id="KW-0963">Cytoplasm</keyword>
<evidence type="ECO:0000256" key="5">
    <source>
        <dbReference type="ARBA" id="ARBA00022723"/>
    </source>
</evidence>
<protein>
    <recommendedName>
        <fullName evidence="9">Lipoyl synthase</fullName>
        <ecNumber evidence="9">2.8.1.8</ecNumber>
    </recommendedName>
    <alternativeName>
        <fullName evidence="9">Lip-syn</fullName>
        <shortName evidence="9">LS</shortName>
    </alternativeName>
    <alternativeName>
        <fullName evidence="9">Lipoate synthase</fullName>
    </alternativeName>
    <alternativeName>
        <fullName evidence="9">Lipoic acid synthase</fullName>
    </alternativeName>
    <alternativeName>
        <fullName evidence="9">Sulfur insertion protein LipA</fullName>
    </alternativeName>
</protein>
<dbReference type="FunFam" id="3.20.20.70:FF:000040">
    <property type="entry name" value="Lipoyl synthase"/>
    <property type="match status" value="1"/>
</dbReference>
<keyword evidence="5 9" id="KW-0479">Metal-binding</keyword>
<dbReference type="SMART" id="SM00729">
    <property type="entry name" value="Elp3"/>
    <property type="match status" value="1"/>
</dbReference>
<dbReference type="UniPathway" id="UPA00538">
    <property type="reaction ID" value="UER00593"/>
</dbReference>
<name>A0A6I6DIQ3_9FIRM</name>
<evidence type="ECO:0000259" key="10">
    <source>
        <dbReference type="PROSITE" id="PS51918"/>
    </source>
</evidence>
<dbReference type="PIRSF" id="PIRSF005963">
    <property type="entry name" value="Lipoyl_synth"/>
    <property type="match status" value="1"/>
</dbReference>
<dbReference type="CDD" id="cd01335">
    <property type="entry name" value="Radical_SAM"/>
    <property type="match status" value="1"/>
</dbReference>
<feature type="domain" description="Radical SAM core" evidence="10">
    <location>
        <begin position="47"/>
        <end position="263"/>
    </location>
</feature>
<reference evidence="12" key="1">
    <citation type="journal article" date="2019" name="Microbiology">
        <title>Complete Genome Sequence of an Uncultured Bacterium of the Candidate Phylum Bipolaricaulota.</title>
        <authorList>
            <person name="Kadnikov V.V."/>
            <person name="Mardanov A.V."/>
            <person name="Beletsky A.V."/>
            <person name="Frank Y.A."/>
            <person name="Karnachuk O.V."/>
            <person name="Ravin N.V."/>
        </authorList>
    </citation>
    <scope>NUCLEOTIDE SEQUENCE [LARGE SCALE GENOMIC DNA]</scope>
</reference>
<keyword evidence="7 9" id="KW-0411">Iron-sulfur</keyword>
<comment type="subcellular location">
    <subcellularLocation>
        <location evidence="9">Cytoplasm</location>
    </subcellularLocation>
</comment>
<feature type="binding site" evidence="9">
    <location>
        <position position="274"/>
    </location>
    <ligand>
        <name>[4Fe-4S] cluster</name>
        <dbReference type="ChEBI" id="CHEBI:49883"/>
        <label>1</label>
    </ligand>
</feature>